<keyword evidence="7" id="KW-1185">Reference proteome</keyword>
<name>A0A1H1LCS8_9ACTN</name>
<evidence type="ECO:0000256" key="2">
    <source>
        <dbReference type="ARBA" id="ARBA00023125"/>
    </source>
</evidence>
<dbReference type="PROSITE" id="PS01124">
    <property type="entry name" value="HTH_ARAC_FAMILY_2"/>
    <property type="match status" value="1"/>
</dbReference>
<gene>
    <name evidence="6" type="ORF">SAMN04488570_0134</name>
</gene>
<dbReference type="InterPro" id="IPR050204">
    <property type="entry name" value="AraC_XylS_family_regulators"/>
</dbReference>
<keyword evidence="1" id="KW-0805">Transcription regulation</keyword>
<evidence type="ECO:0000313" key="7">
    <source>
        <dbReference type="Proteomes" id="UP000198859"/>
    </source>
</evidence>
<dbReference type="Proteomes" id="UP000198859">
    <property type="component" value="Chromosome I"/>
</dbReference>
<keyword evidence="2 6" id="KW-0238">DNA-binding</keyword>
<dbReference type="Pfam" id="PF12833">
    <property type="entry name" value="HTH_18"/>
    <property type="match status" value="1"/>
</dbReference>
<evidence type="ECO:0000256" key="3">
    <source>
        <dbReference type="ARBA" id="ARBA00023163"/>
    </source>
</evidence>
<accession>A0A1H1LCS8</accession>
<dbReference type="PANTHER" id="PTHR46796">
    <property type="entry name" value="HTH-TYPE TRANSCRIPTIONAL ACTIVATOR RHAS-RELATED"/>
    <property type="match status" value="1"/>
</dbReference>
<dbReference type="EMBL" id="LT629757">
    <property type="protein sequence ID" value="SDR71669.1"/>
    <property type="molecule type" value="Genomic_DNA"/>
</dbReference>
<dbReference type="InterPro" id="IPR018060">
    <property type="entry name" value="HTH_AraC"/>
</dbReference>
<evidence type="ECO:0000256" key="1">
    <source>
        <dbReference type="ARBA" id="ARBA00023015"/>
    </source>
</evidence>
<sequence length="332" mass="35601">MPYPDRGGADGSPGVAARTTERTTDPDEAEDIVRRHYLPNRLRLPRSATLEMSFSGLRIGAVTAGRLSYGQEVQQRTGEADHFHVDMPVRGRALSGRGSGEEPVLTTVGQPLVFSPGAPAEITWSADCAQLCLMVPRPALEGELERLLGRSVRSGLRFDFDPGPTGSGDRTRAVLDLVAQEVAHPSGLLSNDVAGRHVEGLLLDSLLLGHRHNYSDDAAGGRGSATGRVVRRAAELLEGRPEEPWTTVGLAAEVHLSVRALQAGFQRDLGTTPMAHLRAVRLRRAHRVLREADPGSTTVQAVAVGLGLLHQGRFAAQYREAFGETPSQTLAS</sequence>
<dbReference type="InterPro" id="IPR018062">
    <property type="entry name" value="HTH_AraC-typ_CS"/>
</dbReference>
<dbReference type="STRING" id="642780.SAMN04488570_0134"/>
<dbReference type="Pfam" id="PF14525">
    <property type="entry name" value="AraC_binding_2"/>
    <property type="match status" value="1"/>
</dbReference>
<evidence type="ECO:0000259" key="5">
    <source>
        <dbReference type="PROSITE" id="PS01124"/>
    </source>
</evidence>
<evidence type="ECO:0000256" key="4">
    <source>
        <dbReference type="SAM" id="MobiDB-lite"/>
    </source>
</evidence>
<dbReference type="PANTHER" id="PTHR46796:SF6">
    <property type="entry name" value="ARAC SUBFAMILY"/>
    <property type="match status" value="1"/>
</dbReference>
<reference evidence="7" key="1">
    <citation type="submission" date="2016-10" db="EMBL/GenBank/DDBJ databases">
        <authorList>
            <person name="Varghese N."/>
            <person name="Submissions S."/>
        </authorList>
    </citation>
    <scope>NUCLEOTIDE SEQUENCE [LARGE SCALE GENOMIC DNA]</scope>
    <source>
        <strain evidence="7">DSM 22127</strain>
    </source>
</reference>
<dbReference type="Gene3D" id="1.10.10.60">
    <property type="entry name" value="Homeodomain-like"/>
    <property type="match status" value="1"/>
</dbReference>
<dbReference type="AlphaFoldDB" id="A0A1H1LCS8"/>
<evidence type="ECO:0000313" key="6">
    <source>
        <dbReference type="EMBL" id="SDR71669.1"/>
    </source>
</evidence>
<dbReference type="PROSITE" id="PS00041">
    <property type="entry name" value="HTH_ARAC_FAMILY_1"/>
    <property type="match status" value="1"/>
</dbReference>
<dbReference type="GO" id="GO:0043565">
    <property type="term" value="F:sequence-specific DNA binding"/>
    <property type="evidence" value="ECO:0007669"/>
    <property type="project" value="InterPro"/>
</dbReference>
<dbReference type="SUPFAM" id="SSF46689">
    <property type="entry name" value="Homeodomain-like"/>
    <property type="match status" value="1"/>
</dbReference>
<feature type="region of interest" description="Disordered" evidence="4">
    <location>
        <begin position="1"/>
        <end position="29"/>
    </location>
</feature>
<keyword evidence="3" id="KW-0804">Transcription</keyword>
<dbReference type="SMART" id="SM00342">
    <property type="entry name" value="HTH_ARAC"/>
    <property type="match status" value="1"/>
</dbReference>
<dbReference type="GO" id="GO:0003700">
    <property type="term" value="F:DNA-binding transcription factor activity"/>
    <property type="evidence" value="ECO:0007669"/>
    <property type="project" value="InterPro"/>
</dbReference>
<protein>
    <submittedName>
        <fullName evidence="6">AraC-type DNA-binding protein</fullName>
    </submittedName>
</protein>
<dbReference type="InterPro" id="IPR009057">
    <property type="entry name" value="Homeodomain-like_sf"/>
</dbReference>
<proteinExistence type="predicted"/>
<feature type="domain" description="HTH araC/xylS-type" evidence="5">
    <location>
        <begin position="231"/>
        <end position="332"/>
    </location>
</feature>
<dbReference type="InterPro" id="IPR035418">
    <property type="entry name" value="AraC-bd_2"/>
</dbReference>
<organism evidence="6 7">
    <name type="scientific">Nocardioides scoriae</name>
    <dbReference type="NCBI Taxonomy" id="642780"/>
    <lineage>
        <taxon>Bacteria</taxon>
        <taxon>Bacillati</taxon>
        <taxon>Actinomycetota</taxon>
        <taxon>Actinomycetes</taxon>
        <taxon>Propionibacteriales</taxon>
        <taxon>Nocardioidaceae</taxon>
        <taxon>Nocardioides</taxon>
    </lineage>
</organism>